<dbReference type="Proteomes" id="UP000270296">
    <property type="component" value="Unassembled WGS sequence"/>
</dbReference>
<sequence length="131" mass="14543">CLVSFIRASDNGNAETLQNFVKDPFESPRAGYVSDGDVLNYSQPGDFDASGYMSEGGITLYARKMQDRFREGLEAVRNSISKPSDVLDDRVCLWCAVLLSYLKDIKSLDRPWLSSPRWSTSLGCMIGCRSG</sequence>
<evidence type="ECO:0000313" key="2">
    <source>
        <dbReference type="Proteomes" id="UP000270296"/>
    </source>
</evidence>
<evidence type="ECO:0000313" key="3">
    <source>
        <dbReference type="WBParaSite" id="SBAD_0000517001-mRNA-1"/>
    </source>
</evidence>
<gene>
    <name evidence="1" type="ORF">SBAD_LOCUS4965</name>
</gene>
<name>A0A183IMX1_9BILA</name>
<reference evidence="1 2" key="2">
    <citation type="submission" date="2018-11" db="EMBL/GenBank/DDBJ databases">
        <authorList>
            <consortium name="Pathogen Informatics"/>
        </authorList>
    </citation>
    <scope>NUCLEOTIDE SEQUENCE [LARGE SCALE GENOMIC DNA]</scope>
</reference>
<protein>
    <submittedName>
        <fullName evidence="3">Calpain catalytic domain-containing protein</fullName>
    </submittedName>
</protein>
<keyword evidence="2" id="KW-1185">Reference proteome</keyword>
<accession>A0A183IMX1</accession>
<dbReference type="EMBL" id="UZAM01008661">
    <property type="protein sequence ID" value="VDP05874.1"/>
    <property type="molecule type" value="Genomic_DNA"/>
</dbReference>
<proteinExistence type="predicted"/>
<dbReference type="WBParaSite" id="SBAD_0000517001-mRNA-1">
    <property type="protein sequence ID" value="SBAD_0000517001-mRNA-1"/>
    <property type="gene ID" value="SBAD_0000517001"/>
</dbReference>
<dbReference type="OrthoDB" id="2161974at2759"/>
<evidence type="ECO:0000313" key="1">
    <source>
        <dbReference type="EMBL" id="VDP05874.1"/>
    </source>
</evidence>
<organism evidence="3">
    <name type="scientific">Soboliphyme baturini</name>
    <dbReference type="NCBI Taxonomy" id="241478"/>
    <lineage>
        <taxon>Eukaryota</taxon>
        <taxon>Metazoa</taxon>
        <taxon>Ecdysozoa</taxon>
        <taxon>Nematoda</taxon>
        <taxon>Enoplea</taxon>
        <taxon>Dorylaimia</taxon>
        <taxon>Dioctophymatida</taxon>
        <taxon>Dioctophymatoidea</taxon>
        <taxon>Soboliphymatidae</taxon>
        <taxon>Soboliphyme</taxon>
    </lineage>
</organism>
<reference evidence="3" key="1">
    <citation type="submission" date="2016-06" db="UniProtKB">
        <authorList>
            <consortium name="WormBaseParasite"/>
        </authorList>
    </citation>
    <scope>IDENTIFICATION</scope>
</reference>
<dbReference type="AlphaFoldDB" id="A0A183IMX1"/>